<gene>
    <name evidence="1" type="ORF">AG0111_0g7326</name>
</gene>
<name>A0ACB6FID0_9PLEO</name>
<dbReference type="Proteomes" id="UP000293547">
    <property type="component" value="Unassembled WGS sequence"/>
</dbReference>
<comment type="caution">
    <text evidence="1">The sequence shown here is derived from an EMBL/GenBank/DDBJ whole genome shotgun (WGS) entry which is preliminary data.</text>
</comment>
<evidence type="ECO:0000313" key="2">
    <source>
        <dbReference type="Proteomes" id="UP000293547"/>
    </source>
</evidence>
<accession>A0ACB6FID0</accession>
<sequence length="199" mass="21341">MSSATSIDPFITQIPISELPTPTLSNISPLPSDSVISNCNAFGSWIWGPTDVAPPYCVYNHNETIPNLSSCCKEGAEVHVYAGCVQYCEVAEEDQEAWRECVIDVFPESDVEGHSFPCYFGEEYDFRNQSTSSGITTPTESATEQSTSGETATPTESAAEQSESASPDDDEGAANMNRPPLTIVGWMVAFLAVGAGFMA</sequence>
<keyword evidence="2" id="KW-1185">Reference proteome</keyword>
<evidence type="ECO:0000313" key="1">
    <source>
        <dbReference type="EMBL" id="KAB2104241.1"/>
    </source>
</evidence>
<proteinExistence type="predicted"/>
<dbReference type="EMBL" id="PDWZ02000007">
    <property type="protein sequence ID" value="KAB2104241.1"/>
    <property type="molecule type" value="Genomic_DNA"/>
</dbReference>
<protein>
    <submittedName>
        <fullName evidence="1">Uncharacterized protein</fullName>
    </submittedName>
</protein>
<reference evidence="1 2" key="1">
    <citation type="journal article" date="2019" name="bioRxiv">
        <title>Genomics, evolutionary history and diagnostics of the Alternaria alternata species group including apple and Asian pear pathotypes.</title>
        <authorList>
            <person name="Armitage A.D."/>
            <person name="Cockerton H.M."/>
            <person name="Sreenivasaprasad S."/>
            <person name="Woodhall J.W."/>
            <person name="Lane C.R."/>
            <person name="Harrison R.J."/>
            <person name="Clarkson J.P."/>
        </authorList>
    </citation>
    <scope>NUCLEOTIDE SEQUENCE [LARGE SCALE GENOMIC DNA]</scope>
    <source>
        <strain evidence="1 2">FERA 650</strain>
    </source>
</reference>
<organism evidence="1 2">
    <name type="scientific">Alternaria gaisen</name>
    <dbReference type="NCBI Taxonomy" id="167740"/>
    <lineage>
        <taxon>Eukaryota</taxon>
        <taxon>Fungi</taxon>
        <taxon>Dikarya</taxon>
        <taxon>Ascomycota</taxon>
        <taxon>Pezizomycotina</taxon>
        <taxon>Dothideomycetes</taxon>
        <taxon>Pleosporomycetidae</taxon>
        <taxon>Pleosporales</taxon>
        <taxon>Pleosporineae</taxon>
        <taxon>Pleosporaceae</taxon>
        <taxon>Alternaria</taxon>
        <taxon>Alternaria sect. Alternaria</taxon>
    </lineage>
</organism>